<feature type="signal peptide" evidence="1">
    <location>
        <begin position="1"/>
        <end position="21"/>
    </location>
</feature>
<dbReference type="AlphaFoldDB" id="A0A7M1XHT1"/>
<protein>
    <recommendedName>
        <fullName evidence="4">Lipoprotein</fullName>
    </recommendedName>
</protein>
<accession>A0A7M1XHT1</accession>
<dbReference type="KEGG" id="trc:DYE49_00235"/>
<dbReference type="PROSITE" id="PS51257">
    <property type="entry name" value="PROKAR_LIPOPROTEIN"/>
    <property type="match status" value="1"/>
</dbReference>
<dbReference type="Proteomes" id="UP000593591">
    <property type="component" value="Chromosome"/>
</dbReference>
<evidence type="ECO:0000313" key="2">
    <source>
        <dbReference type="EMBL" id="QOS38966.1"/>
    </source>
</evidence>
<keyword evidence="1" id="KW-0732">Signal</keyword>
<organism evidence="2 3">
    <name type="scientific">Treponema rectale</name>
    <dbReference type="NCBI Taxonomy" id="744512"/>
    <lineage>
        <taxon>Bacteria</taxon>
        <taxon>Pseudomonadati</taxon>
        <taxon>Spirochaetota</taxon>
        <taxon>Spirochaetia</taxon>
        <taxon>Spirochaetales</taxon>
        <taxon>Treponemataceae</taxon>
        <taxon>Treponema</taxon>
    </lineage>
</organism>
<name>A0A7M1XHT1_9SPIR</name>
<reference evidence="2 3" key="1">
    <citation type="submission" date="2018-08" db="EMBL/GenBank/DDBJ databases">
        <title>The first complete genome of Treponema rectale (CHPAT), a commensal spirochete of the bovine rectum.</title>
        <authorList>
            <person name="Staton G.J."/>
            <person name="Clegg S.R."/>
            <person name="Carter S.D."/>
            <person name="Radford A.D."/>
            <person name="Darby A."/>
            <person name="Hall N."/>
            <person name="Birtles R.J."/>
            <person name="Evans N.J."/>
        </authorList>
    </citation>
    <scope>NUCLEOTIDE SEQUENCE [LARGE SCALE GENOMIC DNA]</scope>
    <source>
        <strain evidence="2 3">CHPA</strain>
    </source>
</reference>
<gene>
    <name evidence="2" type="ORF">DYE49_00235</name>
</gene>
<evidence type="ECO:0000256" key="1">
    <source>
        <dbReference type="SAM" id="SignalP"/>
    </source>
</evidence>
<dbReference type="EMBL" id="CP031517">
    <property type="protein sequence ID" value="QOS38966.1"/>
    <property type="molecule type" value="Genomic_DNA"/>
</dbReference>
<evidence type="ECO:0008006" key="4">
    <source>
        <dbReference type="Google" id="ProtNLM"/>
    </source>
</evidence>
<feature type="chain" id="PRO_5032476615" description="Lipoprotein" evidence="1">
    <location>
        <begin position="22"/>
        <end position="257"/>
    </location>
</feature>
<proteinExistence type="predicted"/>
<evidence type="ECO:0000313" key="3">
    <source>
        <dbReference type="Proteomes" id="UP000593591"/>
    </source>
</evidence>
<sequence length="257" mass="29921">MKRKRLSLLLSGLVLASCARANAPQELVSYINGCSLSKAKEEIKTIIYQYESKVLDSENQELSKVTLSEHWDNSKEEFYKYQEENYFGEKIYFNEDYHLYEVRRVHLTHYVEEENLYYVDTKIYGYENQELSGEMKEYLLSPMKYPLTAMNDVIYSIFASAQTMGMNQGGLYYADFMDSNLTYHPYMSIVDDLFVLQLIDYPFKTETESGLIQETVRMNQLGMLVDFYQDANNGKTKQSAIAIASASYNEEINHKSL</sequence>